<dbReference type="Pfam" id="PF24476">
    <property type="entry name" value="DUF7580"/>
    <property type="match status" value="1"/>
</dbReference>
<accession>A0A9P8I3R2</accession>
<reference evidence="3" key="1">
    <citation type="submission" date="2021-03" db="EMBL/GenBank/DDBJ databases">
        <title>Comparative genomics and phylogenomic investigation of the class Geoglossomycetes provide insights into ecological specialization and systematics.</title>
        <authorList>
            <person name="Melie T."/>
            <person name="Pirro S."/>
            <person name="Miller A.N."/>
            <person name="Quandt A."/>
        </authorList>
    </citation>
    <scope>NUCLEOTIDE SEQUENCE</scope>
    <source>
        <strain evidence="3">GBOQ0MN5Z8</strain>
    </source>
</reference>
<proteinExistence type="predicted"/>
<dbReference type="PANTHER" id="PTHR35186:SF4">
    <property type="entry name" value="PRION-INHIBITION AND PROPAGATION HELO DOMAIN-CONTAINING PROTEIN"/>
    <property type="match status" value="1"/>
</dbReference>
<feature type="signal peptide" evidence="1">
    <location>
        <begin position="1"/>
        <end position="19"/>
    </location>
</feature>
<dbReference type="EMBL" id="JAGHQL010000006">
    <property type="protein sequence ID" value="KAH0545416.1"/>
    <property type="molecule type" value="Genomic_DNA"/>
</dbReference>
<dbReference type="PANTHER" id="PTHR35186">
    <property type="entry name" value="ANK_REP_REGION DOMAIN-CONTAINING PROTEIN"/>
    <property type="match status" value="1"/>
</dbReference>
<evidence type="ECO:0000313" key="3">
    <source>
        <dbReference type="EMBL" id="KAH0545416.1"/>
    </source>
</evidence>
<gene>
    <name evidence="3" type="ORF">FGG08_000557</name>
</gene>
<evidence type="ECO:0000256" key="1">
    <source>
        <dbReference type="SAM" id="SignalP"/>
    </source>
</evidence>
<feature type="domain" description="DUF7580" evidence="2">
    <location>
        <begin position="322"/>
        <end position="617"/>
    </location>
</feature>
<evidence type="ECO:0000259" key="2">
    <source>
        <dbReference type="Pfam" id="PF24476"/>
    </source>
</evidence>
<name>A0A9P8I3R2_9PEZI</name>
<keyword evidence="1" id="KW-0732">Signal</keyword>
<evidence type="ECO:0000313" key="4">
    <source>
        <dbReference type="Proteomes" id="UP000698800"/>
    </source>
</evidence>
<dbReference type="OrthoDB" id="3565018at2759"/>
<organism evidence="3 4">
    <name type="scientific">Glutinoglossum americanum</name>
    <dbReference type="NCBI Taxonomy" id="1670608"/>
    <lineage>
        <taxon>Eukaryota</taxon>
        <taxon>Fungi</taxon>
        <taxon>Dikarya</taxon>
        <taxon>Ascomycota</taxon>
        <taxon>Pezizomycotina</taxon>
        <taxon>Geoglossomycetes</taxon>
        <taxon>Geoglossales</taxon>
        <taxon>Geoglossaceae</taxon>
        <taxon>Glutinoglossum</taxon>
    </lineage>
</organism>
<sequence length="621" mass="70274">MSGVEAAGFVLATFPLVLSALEHYQEGFEALKDWWGFRTEYMGFVHAIGFQSIRFDENLERLLADIIESDAEMNDLLKDPGGQSWSKPGLEDKLRDRLPKSYDWYMNTVNSMITDMEKLKNKLGVKDGETGWADNETSALSRVRWEYEFRRIKFTLSKKKREKLAKALDRHNEELRKLLQSSDELAPSRRYRKSPPTMSFQRAREHARDLHAVLTSGWRCSCQLSHGANLLLEKRTATDPGTDLGGTDLPYSAFKVLFCYEVNPAQPQPRPWDWHELEISVVEVDSDLPKTQSTFQPPPTAGFITNPKHDFRSQVVLTEVSESSRSSSLTSTTMSLAIKSNKKKVSFSQETCTVSMPQKGQPPNHKTPGMAEIVDLCSTIQEAQMGKPHLGFLSDSQNRRFTFAQVKESREVLDSWELVSLESLLLRHGNASGLSDTGERMALSRLERLAVAVTLASSLLLLHTTPWLSERWSKRDILFLRANEGSSGPVIFERPYVSRDATSTMTRDTPTHNSCRKSIQALGILLLELCFGQALEEQPIRKNYLGPDGKPNDNTDFATASKWYEQALGEGGPEYDNAIRRCIFCAFGPRSTNLEDHEFRDAVYSEVVRPLEKALRNFESI</sequence>
<feature type="chain" id="PRO_5040490185" description="DUF7580 domain-containing protein" evidence="1">
    <location>
        <begin position="20"/>
        <end position="621"/>
    </location>
</feature>
<dbReference type="AlphaFoldDB" id="A0A9P8I3R2"/>
<protein>
    <recommendedName>
        <fullName evidence="2">DUF7580 domain-containing protein</fullName>
    </recommendedName>
</protein>
<keyword evidence="4" id="KW-1185">Reference proteome</keyword>
<dbReference type="InterPro" id="IPR056002">
    <property type="entry name" value="DUF7580"/>
</dbReference>
<dbReference type="Proteomes" id="UP000698800">
    <property type="component" value="Unassembled WGS sequence"/>
</dbReference>
<comment type="caution">
    <text evidence="3">The sequence shown here is derived from an EMBL/GenBank/DDBJ whole genome shotgun (WGS) entry which is preliminary data.</text>
</comment>